<dbReference type="Proteomes" id="UP000440578">
    <property type="component" value="Unassembled WGS sequence"/>
</dbReference>
<evidence type="ECO:0000256" key="9">
    <source>
        <dbReference type="SAM" id="MobiDB-lite"/>
    </source>
</evidence>
<accession>A0A6A4VGM2</accession>
<feature type="region of interest" description="Disordered" evidence="9">
    <location>
        <begin position="63"/>
        <end position="173"/>
    </location>
</feature>
<evidence type="ECO:0000256" key="5">
    <source>
        <dbReference type="ARBA" id="ARBA00020264"/>
    </source>
</evidence>
<comment type="pathway">
    <text evidence="3">tRNA modification; 5-methoxycarbonylmethyl-2-thiouridine-tRNA biosynthesis.</text>
</comment>
<keyword evidence="7" id="KW-0819">tRNA processing</keyword>
<evidence type="ECO:0000256" key="7">
    <source>
        <dbReference type="ARBA" id="ARBA00022694"/>
    </source>
</evidence>
<dbReference type="GO" id="GO:0033588">
    <property type="term" value="C:elongator holoenzyme complex"/>
    <property type="evidence" value="ECO:0007669"/>
    <property type="project" value="InterPro"/>
</dbReference>
<dbReference type="GO" id="GO:0000049">
    <property type="term" value="F:tRNA binding"/>
    <property type="evidence" value="ECO:0007669"/>
    <property type="project" value="TreeGrafter"/>
</dbReference>
<evidence type="ECO:0000256" key="8">
    <source>
        <dbReference type="ARBA" id="ARBA00023242"/>
    </source>
</evidence>
<evidence type="ECO:0000256" key="6">
    <source>
        <dbReference type="ARBA" id="ARBA00022490"/>
    </source>
</evidence>
<protein>
    <recommendedName>
        <fullName evidence="5">Elongator complex protein 5</fullName>
    </recommendedName>
</protein>
<reference evidence="10 11" key="1">
    <citation type="submission" date="2019-07" db="EMBL/GenBank/DDBJ databases">
        <title>Draft genome assembly of a fouling barnacle, Amphibalanus amphitrite (Darwin, 1854): The first reference genome for Thecostraca.</title>
        <authorList>
            <person name="Kim W."/>
        </authorList>
    </citation>
    <scope>NUCLEOTIDE SEQUENCE [LARGE SCALE GENOMIC DNA]</scope>
    <source>
        <strain evidence="10">SNU_AA5</strain>
        <tissue evidence="10">Soma without cirri and trophi</tissue>
    </source>
</reference>
<comment type="subcellular location">
    <subcellularLocation>
        <location evidence="2">Cytoplasm</location>
    </subcellularLocation>
    <subcellularLocation>
        <location evidence="1">Nucleus</location>
    </subcellularLocation>
</comment>
<evidence type="ECO:0000313" key="11">
    <source>
        <dbReference type="Proteomes" id="UP000440578"/>
    </source>
</evidence>
<keyword evidence="6" id="KW-0963">Cytoplasm</keyword>
<dbReference type="EMBL" id="VIIS01001799">
    <property type="protein sequence ID" value="KAF0292693.1"/>
    <property type="molecule type" value="Genomic_DNA"/>
</dbReference>
<feature type="compositionally biased region" description="Gly residues" evidence="9">
    <location>
        <begin position="140"/>
        <end position="149"/>
    </location>
</feature>
<evidence type="ECO:0000313" key="10">
    <source>
        <dbReference type="EMBL" id="KAF0292693.1"/>
    </source>
</evidence>
<proteinExistence type="inferred from homology"/>
<comment type="caution">
    <text evidence="10">The sequence shown here is derived from an EMBL/GenBank/DDBJ whole genome shotgun (WGS) entry which is preliminary data.</text>
</comment>
<dbReference type="UniPathway" id="UPA00988"/>
<comment type="similarity">
    <text evidence="4">Belongs to the ELP5 family.</text>
</comment>
<dbReference type="InterPro" id="IPR019519">
    <property type="entry name" value="Elp5"/>
</dbReference>
<dbReference type="GO" id="GO:0005634">
    <property type="term" value="C:nucleus"/>
    <property type="evidence" value="ECO:0007669"/>
    <property type="project" value="UniProtKB-SubCell"/>
</dbReference>
<dbReference type="PANTHER" id="PTHR15641">
    <property type="entry name" value="ELONGATOR COMPLEX PROTEIN 5"/>
    <property type="match status" value="1"/>
</dbReference>
<dbReference type="PANTHER" id="PTHR15641:SF1">
    <property type="entry name" value="ELONGATOR COMPLEX PROTEIN 5"/>
    <property type="match status" value="1"/>
</dbReference>
<organism evidence="10 11">
    <name type="scientific">Amphibalanus amphitrite</name>
    <name type="common">Striped barnacle</name>
    <name type="synonym">Balanus amphitrite</name>
    <dbReference type="NCBI Taxonomy" id="1232801"/>
    <lineage>
        <taxon>Eukaryota</taxon>
        <taxon>Metazoa</taxon>
        <taxon>Ecdysozoa</taxon>
        <taxon>Arthropoda</taxon>
        <taxon>Crustacea</taxon>
        <taxon>Multicrustacea</taxon>
        <taxon>Cirripedia</taxon>
        <taxon>Thoracica</taxon>
        <taxon>Thoracicalcarea</taxon>
        <taxon>Balanomorpha</taxon>
        <taxon>Balanoidea</taxon>
        <taxon>Balanidae</taxon>
        <taxon>Amphibalaninae</taxon>
        <taxon>Amphibalanus</taxon>
    </lineage>
</organism>
<evidence type="ECO:0000256" key="4">
    <source>
        <dbReference type="ARBA" id="ARBA00009567"/>
    </source>
</evidence>
<sequence>MFDKILSVKPEGTSILIIGHQVVLGVLEEAVSEEHLSQLRHYSTHVLSVEGAGRELTCQRHVPLQGRQGGDGDGAGQSERRSGGDPCGAGAARPVRPGGGPGRSGRPSGARSDHLQPAARPRRRNMSRDRLVLPYLRPEQGGGDSGPGTGQIFYQPDAADDWDEEDPDDDLDI</sequence>
<dbReference type="GO" id="GO:0002098">
    <property type="term" value="P:tRNA wobble uridine modification"/>
    <property type="evidence" value="ECO:0007669"/>
    <property type="project" value="InterPro"/>
</dbReference>
<dbReference type="GO" id="GO:0005829">
    <property type="term" value="C:cytosol"/>
    <property type="evidence" value="ECO:0007669"/>
    <property type="project" value="TreeGrafter"/>
</dbReference>
<keyword evidence="11" id="KW-1185">Reference proteome</keyword>
<evidence type="ECO:0000256" key="3">
    <source>
        <dbReference type="ARBA" id="ARBA00005043"/>
    </source>
</evidence>
<dbReference type="AlphaFoldDB" id="A0A6A4VGM2"/>
<keyword evidence="8" id="KW-0539">Nucleus</keyword>
<feature type="compositionally biased region" description="Acidic residues" evidence="9">
    <location>
        <begin position="158"/>
        <end position="173"/>
    </location>
</feature>
<name>A0A6A4VGM2_AMPAM</name>
<evidence type="ECO:0000256" key="2">
    <source>
        <dbReference type="ARBA" id="ARBA00004496"/>
    </source>
</evidence>
<evidence type="ECO:0000256" key="1">
    <source>
        <dbReference type="ARBA" id="ARBA00004123"/>
    </source>
</evidence>
<gene>
    <name evidence="10" type="ORF">FJT64_009314</name>
</gene>